<feature type="domain" description="Laminin EGF-like" evidence="15">
    <location>
        <begin position="1360"/>
        <end position="1407"/>
    </location>
</feature>
<keyword evidence="19" id="KW-1185">Reference proteome</keyword>
<feature type="domain" description="Laminin EGF-like" evidence="15">
    <location>
        <begin position="721"/>
        <end position="771"/>
    </location>
</feature>
<dbReference type="OrthoDB" id="5985440at2759"/>
<feature type="disulfide bond" evidence="11">
    <location>
        <begin position="863"/>
        <end position="880"/>
    </location>
</feature>
<feature type="domain" description="Laminin IV type A" evidence="16">
    <location>
        <begin position="946"/>
        <end position="1121"/>
    </location>
</feature>
<feature type="domain" description="Laminin N-terminal" evidence="17">
    <location>
        <begin position="15"/>
        <end position="245"/>
    </location>
</feature>
<feature type="disulfide bond" evidence="10">
    <location>
        <begin position="2200"/>
        <end position="2227"/>
    </location>
</feature>
<reference evidence="18 19" key="1">
    <citation type="submission" date="2020-08" db="EMBL/GenBank/DDBJ databases">
        <authorList>
            <person name="Hejnol A."/>
        </authorList>
    </citation>
    <scope>NUCLEOTIDE SEQUENCE [LARGE SCALE GENOMIC DNA]</scope>
</reference>
<keyword evidence="9 11" id="KW-0424">Laminin EGF-like domain</keyword>
<comment type="caution">
    <text evidence="11">Lacks conserved residue(s) required for the propagation of feature annotation.</text>
</comment>
<protein>
    <submittedName>
        <fullName evidence="18">DgyrCDS12560</fullName>
    </submittedName>
</protein>
<evidence type="ECO:0000256" key="8">
    <source>
        <dbReference type="ARBA" id="ARBA00023180"/>
    </source>
</evidence>
<feature type="domain" description="Laminin EGF-like" evidence="15">
    <location>
        <begin position="813"/>
        <end position="860"/>
    </location>
</feature>
<feature type="disulfide bond" evidence="11">
    <location>
        <begin position="861"/>
        <end position="873"/>
    </location>
</feature>
<evidence type="ECO:0000256" key="6">
    <source>
        <dbReference type="ARBA" id="ARBA00022869"/>
    </source>
</evidence>
<evidence type="ECO:0000256" key="2">
    <source>
        <dbReference type="ARBA" id="ARBA00022525"/>
    </source>
</evidence>
<evidence type="ECO:0000259" key="15">
    <source>
        <dbReference type="PROSITE" id="PS50027"/>
    </source>
</evidence>
<dbReference type="FunFam" id="2.10.25.10:FF:000188">
    <property type="entry name" value="Laminin subunit gamma 2"/>
    <property type="match status" value="2"/>
</dbReference>
<feature type="disulfide bond" evidence="11">
    <location>
        <begin position="721"/>
        <end position="733"/>
    </location>
</feature>
<feature type="domain" description="Laminin EGF-like" evidence="15">
    <location>
        <begin position="1157"/>
        <end position="1206"/>
    </location>
</feature>
<evidence type="ECO:0000259" key="17">
    <source>
        <dbReference type="PROSITE" id="PS51117"/>
    </source>
</evidence>
<comment type="caution">
    <text evidence="18">The sequence shown here is derived from an EMBL/GenBank/DDBJ whole genome shotgun (WGS) entry which is preliminary data.</text>
</comment>
<dbReference type="InterPro" id="IPR008211">
    <property type="entry name" value="Laminin_N"/>
</dbReference>
<feature type="disulfide bond" evidence="11">
    <location>
        <begin position="1281"/>
        <end position="1290"/>
    </location>
</feature>
<dbReference type="SUPFAM" id="SSF49785">
    <property type="entry name" value="Galactose-binding domain-like"/>
    <property type="match status" value="1"/>
</dbReference>
<feature type="coiled-coil region" evidence="12">
    <location>
        <begin position="1640"/>
        <end position="1674"/>
    </location>
</feature>
<feature type="domain" description="Laminin EGF-like" evidence="15">
    <location>
        <begin position="1262"/>
        <end position="1308"/>
    </location>
</feature>
<dbReference type="SUPFAM" id="SSF57196">
    <property type="entry name" value="EGF/Laminin"/>
    <property type="match status" value="11"/>
</dbReference>
<evidence type="ECO:0000256" key="4">
    <source>
        <dbReference type="ARBA" id="ARBA00022729"/>
    </source>
</evidence>
<dbReference type="InterPro" id="IPR008979">
    <property type="entry name" value="Galactose-bd-like_sf"/>
</dbReference>
<evidence type="ECO:0000256" key="10">
    <source>
        <dbReference type="PROSITE-ProRule" id="PRU00122"/>
    </source>
</evidence>
<dbReference type="Gene3D" id="2.60.120.200">
    <property type="match status" value="5"/>
</dbReference>
<accession>A0A7I8W6U4</accession>
<dbReference type="InterPro" id="IPR000034">
    <property type="entry name" value="Laminin_IV"/>
</dbReference>
<dbReference type="Pfam" id="PF00053">
    <property type="entry name" value="EGF_laminin"/>
    <property type="match status" value="13"/>
</dbReference>
<feature type="disulfide bond" evidence="11">
    <location>
        <begin position="813"/>
        <end position="825"/>
    </location>
</feature>
<dbReference type="EMBL" id="CAJFCJ010000020">
    <property type="protein sequence ID" value="CAD5124265.1"/>
    <property type="molecule type" value="Genomic_DNA"/>
</dbReference>
<dbReference type="PROSITE" id="PS01248">
    <property type="entry name" value="EGF_LAM_1"/>
    <property type="match status" value="3"/>
</dbReference>
<feature type="domain" description="Laminin G" evidence="14">
    <location>
        <begin position="2656"/>
        <end position="2857"/>
    </location>
</feature>
<feature type="disulfide bond" evidence="11">
    <location>
        <begin position="1311"/>
        <end position="1328"/>
    </location>
</feature>
<feature type="disulfide bond" evidence="11">
    <location>
        <begin position="815"/>
        <end position="832"/>
    </location>
</feature>
<dbReference type="GO" id="GO:0009887">
    <property type="term" value="P:animal organ morphogenesis"/>
    <property type="evidence" value="ECO:0007669"/>
    <property type="project" value="TreeGrafter"/>
</dbReference>
<proteinExistence type="predicted"/>
<evidence type="ECO:0000256" key="1">
    <source>
        <dbReference type="ARBA" id="ARBA00004302"/>
    </source>
</evidence>
<feature type="domain" description="Laminin G" evidence="14">
    <location>
        <begin position="2240"/>
        <end position="2427"/>
    </location>
</feature>
<keyword evidence="12" id="KW-0175">Coiled coil</keyword>
<dbReference type="Gene3D" id="2.60.120.260">
    <property type="entry name" value="Galactose-binding domain-like"/>
    <property type="match status" value="1"/>
</dbReference>
<feature type="domain" description="Laminin EGF-like" evidence="15">
    <location>
        <begin position="1408"/>
        <end position="1457"/>
    </location>
</feature>
<keyword evidence="6" id="KW-0084">Basement membrane</keyword>
<evidence type="ECO:0000256" key="5">
    <source>
        <dbReference type="ARBA" id="ARBA00022737"/>
    </source>
</evidence>
<feature type="domain" description="Laminin EGF-like" evidence="15">
    <location>
        <begin position="861"/>
        <end position="911"/>
    </location>
</feature>
<feature type="domain" description="Laminin G" evidence="14">
    <location>
        <begin position="2437"/>
        <end position="2643"/>
    </location>
</feature>
<dbReference type="InterPro" id="IPR002049">
    <property type="entry name" value="LE_dom"/>
</dbReference>
<dbReference type="FunFam" id="2.10.25.10:FF:000090">
    <property type="entry name" value="laminin subunit alpha"/>
    <property type="match status" value="4"/>
</dbReference>
<keyword evidence="8" id="KW-0325">Glycoprotein</keyword>
<dbReference type="FunFam" id="2.10.25.10:FF:000106">
    <property type="entry name" value="Heparan sulfate proteoglycan 2"/>
    <property type="match status" value="1"/>
</dbReference>
<evidence type="ECO:0000313" key="19">
    <source>
        <dbReference type="Proteomes" id="UP000549394"/>
    </source>
</evidence>
<dbReference type="Pfam" id="PF00054">
    <property type="entry name" value="Laminin_G_1"/>
    <property type="match status" value="2"/>
</dbReference>
<feature type="domain" description="Laminin EGF-like" evidence="15">
    <location>
        <begin position="1309"/>
        <end position="1359"/>
    </location>
</feature>
<dbReference type="SMART" id="SM00136">
    <property type="entry name" value="LamNT"/>
    <property type="match status" value="1"/>
</dbReference>
<feature type="disulfide bond" evidence="11">
    <location>
        <begin position="742"/>
        <end position="751"/>
    </location>
</feature>
<dbReference type="InterPro" id="IPR013320">
    <property type="entry name" value="ConA-like_dom_sf"/>
</dbReference>
<feature type="domain" description="Laminin G" evidence="14">
    <location>
        <begin position="2047"/>
        <end position="2227"/>
    </location>
</feature>
<feature type="disulfide bond" evidence="11">
    <location>
        <begin position="834"/>
        <end position="843"/>
    </location>
</feature>
<dbReference type="PANTHER" id="PTHR10574:SF435">
    <property type="entry name" value="LAMININ SUBUNIT GAMMA-1"/>
    <property type="match status" value="1"/>
</dbReference>
<dbReference type="Gene3D" id="2.10.25.10">
    <property type="entry name" value="Laminin"/>
    <property type="match status" value="14"/>
</dbReference>
<feature type="disulfide bond" evidence="11">
    <location>
        <begin position="406"/>
        <end position="415"/>
    </location>
</feature>
<evidence type="ECO:0000256" key="9">
    <source>
        <dbReference type="ARBA" id="ARBA00023292"/>
    </source>
</evidence>
<evidence type="ECO:0000256" key="3">
    <source>
        <dbReference type="ARBA" id="ARBA00022530"/>
    </source>
</evidence>
<keyword evidence="4 13" id="KW-0732">Signal</keyword>
<keyword evidence="5" id="KW-0677">Repeat</keyword>
<evidence type="ECO:0000256" key="13">
    <source>
        <dbReference type="SAM" id="SignalP"/>
    </source>
</evidence>
<feature type="disulfide bond" evidence="11">
    <location>
        <begin position="460"/>
        <end position="469"/>
    </location>
</feature>
<dbReference type="PROSITE" id="PS50025">
    <property type="entry name" value="LAM_G_DOMAIN"/>
    <property type="match status" value="5"/>
</dbReference>
<name>A0A7I8W6U4_9ANNE</name>
<dbReference type="SMART" id="SM00181">
    <property type="entry name" value="EGF"/>
    <property type="match status" value="9"/>
</dbReference>
<evidence type="ECO:0000259" key="14">
    <source>
        <dbReference type="PROSITE" id="PS50025"/>
    </source>
</evidence>
<feature type="domain" description="Laminin G" evidence="14">
    <location>
        <begin position="2863"/>
        <end position="3052"/>
    </location>
</feature>
<feature type="disulfide bond" evidence="11">
    <location>
        <begin position="1309"/>
        <end position="1321"/>
    </location>
</feature>
<feature type="disulfide bond" evidence="11">
    <location>
        <begin position="1330"/>
        <end position="1339"/>
    </location>
</feature>
<dbReference type="PROSITE" id="PS00022">
    <property type="entry name" value="EGF_1"/>
    <property type="match status" value="1"/>
</dbReference>
<dbReference type="Pfam" id="PF02210">
    <property type="entry name" value="Laminin_G_2"/>
    <property type="match status" value="3"/>
</dbReference>
<evidence type="ECO:0000259" key="16">
    <source>
        <dbReference type="PROSITE" id="PS51115"/>
    </source>
</evidence>
<dbReference type="GO" id="GO:0005604">
    <property type="term" value="C:basement membrane"/>
    <property type="evidence" value="ECO:0007669"/>
    <property type="project" value="UniProtKB-SubCell"/>
</dbReference>
<dbReference type="CDD" id="cd00110">
    <property type="entry name" value="LamG"/>
    <property type="match status" value="5"/>
</dbReference>
<feature type="disulfide bond" evidence="11">
    <location>
        <begin position="1431"/>
        <end position="1440"/>
    </location>
</feature>
<feature type="signal peptide" evidence="13">
    <location>
        <begin position="1"/>
        <end position="21"/>
    </location>
</feature>
<keyword evidence="2" id="KW-0964">Secreted</keyword>
<dbReference type="SMART" id="SM00282">
    <property type="entry name" value="LamG"/>
    <property type="match status" value="5"/>
</dbReference>
<dbReference type="Proteomes" id="UP000549394">
    <property type="component" value="Unassembled WGS sequence"/>
</dbReference>
<feature type="disulfide bond" evidence="11">
    <location>
        <begin position="1360"/>
        <end position="1372"/>
    </location>
</feature>
<dbReference type="InterPro" id="IPR056863">
    <property type="entry name" value="LMN_ATRN_NET-like_EGF"/>
</dbReference>
<feature type="disulfide bond" evidence="11">
    <location>
        <begin position="723"/>
        <end position="740"/>
    </location>
</feature>
<keyword evidence="3" id="KW-0272">Extracellular matrix</keyword>
<sequence>MNIYLTCLLFLILFLLHDCQTKSVNVALKKPINAKVTCGTVTGEEPFYVHAQIFEPTWKRKVYTCVNGSQYPPDTMVDGLVDTWWQSTSRSRLISLGYGKDGKEIGEITIDLEQEFEINSISLQMGDSLRPKLMSVKKSTDGVTYKSWLHKVTVRDSDCPEKFPTAILSDIPSNLFSILCQQYILDKPVTNEIIKFDLSVVPTNLAAFKKARYLKILFYTMEYTLGLTGDRFQHFTVKELTVMAECVCNGLGTDCVKSNNTGRFECICGGNSEGRFCNKCKPFYNQRKFQYGKTCEACVCNKHSEACYFNETVNALNMSKDATGKMSGGGTCIDCQHNTTGVNCEKCINFFYRPLGIHQNSPSACKKCSCHGPGVTLNPETGLVGDCIMNDDKPLPSGKKPGDCICKKNVQGTTCDQCKPGFFNLTSDNPNGCQDCFCNPSGTLGGTTVCLTNATGSCPCKKNVMNRRCDECLDGFYGLNETKADGCTICDCDAGGSSSSTCRKSDGQCPCRKNVDDRQCKSVIQQTFYPGAHYFSYQFEDEKGMWDRVQSGFSGIGYALVNVNNSAKANFKIPENKLSGVYIVLIKYVSTLHATGKLSISILAGANQMISLTFNQCSKDWCIIKAESNDRENVTLAPNIPYTATISINEDHNVFFDEIIILPEEFFKTEKLLGVDNSKKFSSTCNIIKNDLKLNSPTDGPFCKSQIFSLWTNYLDGALPCDCHPEGSFNNTCSNFEGQCHCKPGVGGRRCDECLAEFYGLDKDGSCDCKGKSTVCDRKTGQCVCQPNSSGRQCEKCLDNYYDWTADKGCQDCKCDVRGSLTLQCNITSGICDCKSGVFGEKCDTCAEKYKLFSSSGCSSCNCDMQGSTNAVCNDTTGQCPCKKNTGGLVCDVCNESSFYNDVSHKYGCLSCVCMGVSKNCKSTVWNNVLITMPASSSSFEGGVLKHNPNYNLRTETTVQDINFTFPIAPDSGIRLQQTDVSGTESLYWQPKKQLIGNLLTMYENKIYFDVYYKELETGGKNKDLSVLLLGRKNDKYVFNIDPIDGGTLTRLNFTLSEAAANQKNGKDIEREQFLLALTDVQAVLLPAVFNDKKHSSGIGNLKFERADPLGFSGRSLGVEKCSCPKGYEGLSCEKCSEGYKRENVTTQGFLGFCVPCECNGHSSKCNADTGVCESCLHDTDGDRCEICKLGFYGNATNGTPNDCKKCPCHEPRVRNDTCQLVNNNPVCSFCNEGYSGDLCDKCENFYFGNPEVINKGSCKKCFCNGNAESCDKVTGACLNCTKNTIGKQCERCQDGTYGNATVPDCKACNCDEKGSNSTVCHHFTGQCPCKPGVGERTCSKCLTDYYGFTNTSFVGCVPCNCNSAGSQTGQCNDDGICTCKDGNTEGIKCDSCKNNFWGLPKQACSACQCDITGSVDSTKPCDKVSGQCDCKEGVASRRCNECKPLYVNFGATGCTRCGDCSFALGNDTNRLTDSYKDYWNTSQGVGKLQDEDISLQSLSAEVNSTIKSLGISGNQLDVLEKKVTNLTTAEPLYNSTMKNFETDIESLHFKTGKLLNDSLEEKSRINSFKNQSNFAWTKARTANNIAKSLVTQVDNWNKTAHGYLLLGNQVSNRVNNTFTKEREEISKTQAKIDATVAIANSYSNKVDVLKNKTAELNKDLIDKESNFKKLKSETEVIRGQGMTLNNTVNDVFTTINATLQNRQAAIDLFEEGIKIFDLCDKILDDGQKEYTDGKQALDDVNIAISGSATKLPLTSNMDLSGIENYEKGALKLEVKINDSISKIDDFDKLFSSVRVVADALKSNATRISETFKSVETRGERAVKAINDYEEVIKKLNESTNMALEANTTLKDTLDELSKVSAEDLQKQATTEKTASENLKKSVEANSNLNTQLNNDITRSRAALKSTEQEWNNLQPSIKDYNNKIDTLVKTTSDTKVGEDSSKFSVTANNIIRSSQVILAEDLIIAKNVQVEREKVTTLEEAIKNSTTKEEIKNYKSDLDTKQKTIKEIEAVKTLTNTTKYDVESRLSALEVKVNEARLLLGKLEQPVNFETDDYVEAVNPDAAKNNLRFNEIYLKFRFENFPKGVIFFVENKKNKEKLLLQIVNQQLMFAVHNDVSEVKVISPTTLCTGCWFRVIATRYTKYCQLSITKLDTGGVAVHHEELSGSKETMTLDGNIYVAGLPTSMITTKIDNSTRGYKGCIHELSYNNKPISLWNSILSNENQTLKCCGQPPIPPSAPTETGTSFGGFGMLRTESSSLDVSQLSRISFEFITWDSQGTILLVDDSNSTQYYGLFINDGNIIYEFGNSADSKSVTSLKSSKKYNDGMWYELEIMHNTTYAVLTIAKVNKTLDPSMDVKSSSNLPLGDLKDLSKNDITIGGQNSNTTQTKGPVTDSFAGAIRQFQHNVGNNLKLVPRVLKERVIESSNVFHSIFDLLTKGLWFNGPKAAASIILSSTQRFVKEIEFEFITFQPSGILLYGPGTSRSFFYIAIYNGDLFLQFEQSRGRQAPLRSRGKYLSEGIFHRVVINFEFENSPKMTIDGETHHGAITMTPTMTLDSPNIRLHAGGPFGIELPNDLPVTNNYIGGISNLKINKQSIDFLSSAVLKKSLQNNVFLSGVPGSLETLPPLPYVTTPAPPTTPKPTCAIPKQTPGKVIDGVNFGQESVSYLSFDLKGNYANALRSSFTIAVEFRALEPDGLILYAADQVPNPRMYVAIYMHSGYIYVSIDSDTPTSNSVGSNGHSPTKLLKSKNKYNNGKWEELTVLRIADFMALIIPDSKDYTNNRINAVGNAFIDIKTPLYLGGVPQSVVGSPFNSNKDIIIGTIPFKGCIRKLTVSTNENTIPFNLVSPTDKKGTNKCYEQVMAGTFYNATNAYAMIGDSTTNTFDIGIRGRNFNFTVTFLSTALNGTLVVSYGTSQQYFLIDINNGAVRVSLGNSQNVDKPFEYIIQDSITNGKYSVCNNQEHRLMVDVTSEGIVTQFDAKPPVATKYPAGFTIPILNKSVLYLAGLKNPNWIFPIKTHGESFTGCISNVYVNDRSFAMSHSSDKKGLESGCPSF</sequence>
<evidence type="ECO:0000256" key="11">
    <source>
        <dbReference type="PROSITE-ProRule" id="PRU00460"/>
    </source>
</evidence>
<dbReference type="PANTHER" id="PTHR10574">
    <property type="entry name" value="NETRIN/LAMININ-RELATED"/>
    <property type="match status" value="1"/>
</dbReference>
<dbReference type="CDD" id="cd00055">
    <property type="entry name" value="EGF_Lam"/>
    <property type="match status" value="13"/>
</dbReference>
<dbReference type="FunFam" id="2.10.25.10:FF:000074">
    <property type="entry name" value="Laminin subunit alpha"/>
    <property type="match status" value="1"/>
</dbReference>
<organism evidence="18 19">
    <name type="scientific">Dimorphilus gyrociliatus</name>
    <dbReference type="NCBI Taxonomy" id="2664684"/>
    <lineage>
        <taxon>Eukaryota</taxon>
        <taxon>Metazoa</taxon>
        <taxon>Spiralia</taxon>
        <taxon>Lophotrochozoa</taxon>
        <taxon>Annelida</taxon>
        <taxon>Polychaeta</taxon>
        <taxon>Polychaeta incertae sedis</taxon>
        <taxon>Dinophilidae</taxon>
        <taxon>Dimorphilus</taxon>
    </lineage>
</organism>
<dbReference type="InterPro" id="IPR000742">
    <property type="entry name" value="EGF"/>
</dbReference>
<feature type="domain" description="Laminin EGF-like" evidence="15">
    <location>
        <begin position="436"/>
        <end position="489"/>
    </location>
</feature>
<comment type="subcellular location">
    <subcellularLocation>
        <location evidence="1">Secreted</location>
        <location evidence="1">Extracellular space</location>
        <location evidence="1">Extracellular matrix</location>
        <location evidence="1">Basement membrane</location>
    </subcellularLocation>
</comment>
<dbReference type="PROSITE" id="PS50027">
    <property type="entry name" value="EGF_LAM_2"/>
    <property type="match status" value="10"/>
</dbReference>
<evidence type="ECO:0000313" key="18">
    <source>
        <dbReference type="EMBL" id="CAD5124265.1"/>
    </source>
</evidence>
<dbReference type="PROSITE" id="PS51117">
    <property type="entry name" value="LAMININ_NTER"/>
    <property type="match status" value="1"/>
</dbReference>
<keyword evidence="7 11" id="KW-1015">Disulfide bond</keyword>
<feature type="chain" id="PRO_5029443024" evidence="13">
    <location>
        <begin position="22"/>
        <end position="3055"/>
    </location>
</feature>
<dbReference type="SMART" id="SM00281">
    <property type="entry name" value="LamB"/>
    <property type="match status" value="1"/>
</dbReference>
<dbReference type="InterPro" id="IPR050440">
    <property type="entry name" value="Laminin/Netrin_ECM"/>
</dbReference>
<dbReference type="PROSITE" id="PS51115">
    <property type="entry name" value="LAMININ_IVA"/>
    <property type="match status" value="1"/>
</dbReference>
<feature type="coiled-coil region" evidence="12">
    <location>
        <begin position="1985"/>
        <end position="2012"/>
    </location>
</feature>
<dbReference type="Pfam" id="PF00052">
    <property type="entry name" value="Laminin_B"/>
    <property type="match status" value="1"/>
</dbReference>
<gene>
    <name evidence="18" type="ORF">DGYR_LOCUS11836</name>
</gene>
<dbReference type="PRINTS" id="PR00011">
    <property type="entry name" value="EGFLAMININ"/>
</dbReference>
<evidence type="ECO:0000256" key="7">
    <source>
        <dbReference type="ARBA" id="ARBA00023157"/>
    </source>
</evidence>
<feature type="domain" description="Laminin EGF-like" evidence="15">
    <location>
        <begin position="368"/>
        <end position="435"/>
    </location>
</feature>
<feature type="disulfide bond" evidence="11">
    <location>
        <begin position="882"/>
        <end position="891"/>
    </location>
</feature>
<dbReference type="SUPFAM" id="SSF49899">
    <property type="entry name" value="Concanavalin A-like lectins/glucanases"/>
    <property type="match status" value="5"/>
</dbReference>
<dbReference type="SMART" id="SM00180">
    <property type="entry name" value="EGF_Lam"/>
    <property type="match status" value="15"/>
</dbReference>
<dbReference type="GO" id="GO:0009888">
    <property type="term" value="P:tissue development"/>
    <property type="evidence" value="ECO:0007669"/>
    <property type="project" value="TreeGrafter"/>
</dbReference>
<dbReference type="Pfam" id="PF24973">
    <property type="entry name" value="EGF_LMN_ATRN"/>
    <property type="match status" value="1"/>
</dbReference>
<evidence type="ECO:0000256" key="12">
    <source>
        <dbReference type="SAM" id="Coils"/>
    </source>
</evidence>
<dbReference type="InterPro" id="IPR001791">
    <property type="entry name" value="Laminin_G"/>
</dbReference>
<feature type="disulfide bond" evidence="11">
    <location>
        <begin position="1176"/>
        <end position="1185"/>
    </location>
</feature>